<accession>A0ABV7U1L6</accession>
<dbReference type="RefSeq" id="WP_377759965.1">
    <property type="nucleotide sequence ID" value="NZ_JBHRXY010000002.1"/>
</dbReference>
<dbReference type="PROSITE" id="PS51257">
    <property type="entry name" value="PROKAR_LIPOPROTEIN"/>
    <property type="match status" value="1"/>
</dbReference>
<dbReference type="Proteomes" id="UP001595539">
    <property type="component" value="Unassembled WGS sequence"/>
</dbReference>
<protein>
    <recommendedName>
        <fullName evidence="3">Lipoprotein</fullName>
    </recommendedName>
</protein>
<evidence type="ECO:0008006" key="3">
    <source>
        <dbReference type="Google" id="ProtNLM"/>
    </source>
</evidence>
<keyword evidence="2" id="KW-1185">Reference proteome</keyword>
<name>A0ABV7U1L6_9RHOB</name>
<evidence type="ECO:0000313" key="2">
    <source>
        <dbReference type="Proteomes" id="UP001595539"/>
    </source>
</evidence>
<gene>
    <name evidence="1" type="ORF">ACFOM8_05285</name>
</gene>
<dbReference type="EMBL" id="JBHRXY010000002">
    <property type="protein sequence ID" value="MFC3628855.1"/>
    <property type="molecule type" value="Genomic_DNA"/>
</dbReference>
<proteinExistence type="predicted"/>
<reference evidence="2" key="1">
    <citation type="journal article" date="2019" name="Int. J. Syst. Evol. Microbiol.">
        <title>The Global Catalogue of Microorganisms (GCM) 10K type strain sequencing project: providing services to taxonomists for standard genome sequencing and annotation.</title>
        <authorList>
            <consortium name="The Broad Institute Genomics Platform"/>
            <consortium name="The Broad Institute Genome Sequencing Center for Infectious Disease"/>
            <person name="Wu L."/>
            <person name="Ma J."/>
        </authorList>
    </citation>
    <scope>NUCLEOTIDE SEQUENCE [LARGE SCALE GENOMIC DNA]</scope>
    <source>
        <strain evidence="2">KCTC 42473</strain>
    </source>
</reference>
<evidence type="ECO:0000313" key="1">
    <source>
        <dbReference type="EMBL" id="MFC3628855.1"/>
    </source>
</evidence>
<sequence length="123" mass="13260">MKAFLTAIPVVMVLAGCRDGGLSAPIPFRLSALMPEDASTRNGAWSRDTSVNDFVSQQDNDQGNASGRAVLDGKKCLRRTTSQADHILFGQNSDLYHGSQNGHVVAVLFDDPPDTKVIFVQGR</sequence>
<organism evidence="1 2">
    <name type="scientific">Paracoccus angustae</name>
    <dbReference type="NCBI Taxonomy" id="1671480"/>
    <lineage>
        <taxon>Bacteria</taxon>
        <taxon>Pseudomonadati</taxon>
        <taxon>Pseudomonadota</taxon>
        <taxon>Alphaproteobacteria</taxon>
        <taxon>Rhodobacterales</taxon>
        <taxon>Paracoccaceae</taxon>
        <taxon>Paracoccus</taxon>
    </lineage>
</organism>
<comment type="caution">
    <text evidence="1">The sequence shown here is derived from an EMBL/GenBank/DDBJ whole genome shotgun (WGS) entry which is preliminary data.</text>
</comment>